<dbReference type="Proteomes" id="UP000475325">
    <property type="component" value="Unassembled WGS sequence"/>
</dbReference>
<name>A0A7C8IYE1_ORBOL</name>
<organism evidence="2 3">
    <name type="scientific">Orbilia oligospora</name>
    <name type="common">Nematode-trapping fungus</name>
    <name type="synonym">Arthrobotrys oligospora</name>
    <dbReference type="NCBI Taxonomy" id="2813651"/>
    <lineage>
        <taxon>Eukaryota</taxon>
        <taxon>Fungi</taxon>
        <taxon>Dikarya</taxon>
        <taxon>Ascomycota</taxon>
        <taxon>Pezizomycotina</taxon>
        <taxon>Orbiliomycetes</taxon>
        <taxon>Orbiliales</taxon>
        <taxon>Orbiliaceae</taxon>
        <taxon>Orbilia</taxon>
    </lineage>
</organism>
<comment type="caution">
    <text evidence="2">The sequence shown here is derived from an EMBL/GenBank/DDBJ whole genome shotgun (WGS) entry which is preliminary data.</text>
</comment>
<keyword evidence="1" id="KW-1133">Transmembrane helix</keyword>
<evidence type="ECO:0000313" key="2">
    <source>
        <dbReference type="EMBL" id="KAF3082065.1"/>
    </source>
</evidence>
<accession>A0A7C8IYE1</accession>
<evidence type="ECO:0000256" key="1">
    <source>
        <dbReference type="SAM" id="Phobius"/>
    </source>
</evidence>
<feature type="transmembrane region" description="Helical" evidence="1">
    <location>
        <begin position="65"/>
        <end position="82"/>
    </location>
</feature>
<protein>
    <submittedName>
        <fullName evidence="2">Uncharacterized protein</fullName>
    </submittedName>
</protein>
<sequence>MYRPPLWVVTLRERISKQPHRIDLIDLITLNGRYIRPLDIGITLGHVTSIDQPGPPNRRVHFFDMHVYLVYYCFFGLMYIRFQAGRKNSHARYLASPRDFSLRKSEKHVLSARK</sequence>
<dbReference type="EMBL" id="WIQW01000119">
    <property type="protein sequence ID" value="KAF3082065.1"/>
    <property type="molecule type" value="Genomic_DNA"/>
</dbReference>
<dbReference type="AlphaFoldDB" id="A0A7C8IYE1"/>
<keyword evidence="1" id="KW-0812">Transmembrane</keyword>
<gene>
    <name evidence="2" type="ORF">TWF102_001298</name>
</gene>
<proteinExistence type="predicted"/>
<keyword evidence="1" id="KW-0472">Membrane</keyword>
<reference evidence="2 3" key="1">
    <citation type="submission" date="2019-06" db="EMBL/GenBank/DDBJ databases">
        <authorList>
            <person name="Palmer J.M."/>
        </authorList>
    </citation>
    <scope>NUCLEOTIDE SEQUENCE [LARGE SCALE GENOMIC DNA]</scope>
    <source>
        <strain evidence="2 3">TWF102</strain>
    </source>
</reference>
<evidence type="ECO:0000313" key="3">
    <source>
        <dbReference type="Proteomes" id="UP000475325"/>
    </source>
</evidence>